<dbReference type="AlphaFoldDB" id="A0A917AD30"/>
<feature type="domain" description="Thiamine pyrophosphate enzyme TPP-binding" evidence="3">
    <location>
        <begin position="39"/>
        <end position="154"/>
    </location>
</feature>
<organism evidence="4 5">
    <name type="scientific">Actibacterium pelagium</name>
    <dbReference type="NCBI Taxonomy" id="2029103"/>
    <lineage>
        <taxon>Bacteria</taxon>
        <taxon>Pseudomonadati</taxon>
        <taxon>Pseudomonadota</taxon>
        <taxon>Alphaproteobacteria</taxon>
        <taxon>Rhodobacterales</taxon>
        <taxon>Roseobacteraceae</taxon>
        <taxon>Actibacterium</taxon>
    </lineage>
</organism>
<dbReference type="PANTHER" id="PTHR42818:SF1">
    <property type="entry name" value="SULFOPYRUVATE DECARBOXYLASE"/>
    <property type="match status" value="1"/>
</dbReference>
<protein>
    <submittedName>
        <fullName evidence="4">Sulfopyruvate decarboxylase subunit beta</fullName>
    </submittedName>
</protein>
<dbReference type="InterPro" id="IPR051818">
    <property type="entry name" value="TPP_dependent_decarboxylase"/>
</dbReference>
<dbReference type="Gene3D" id="3.40.50.970">
    <property type="match status" value="1"/>
</dbReference>
<dbReference type="InterPro" id="IPR022494">
    <property type="entry name" value="Sulfopyruvate_deCO2ase_bsu"/>
</dbReference>
<evidence type="ECO:0000313" key="5">
    <source>
        <dbReference type="Proteomes" id="UP000606730"/>
    </source>
</evidence>
<name>A0A917AD30_9RHOB</name>
<gene>
    <name evidence="4" type="ORF">GCM10011517_10310</name>
</gene>
<proteinExistence type="predicted"/>
<dbReference type="PANTHER" id="PTHR42818">
    <property type="entry name" value="SULFOPYRUVATE DECARBOXYLASE SUBUNIT ALPHA"/>
    <property type="match status" value="1"/>
</dbReference>
<dbReference type="EMBL" id="BMKN01000001">
    <property type="protein sequence ID" value="GGE44610.1"/>
    <property type="molecule type" value="Genomic_DNA"/>
</dbReference>
<dbReference type="GO" id="GO:0016831">
    <property type="term" value="F:carboxy-lyase activity"/>
    <property type="evidence" value="ECO:0007669"/>
    <property type="project" value="UniProtKB-KW"/>
</dbReference>
<evidence type="ECO:0000256" key="2">
    <source>
        <dbReference type="ARBA" id="ARBA00023239"/>
    </source>
</evidence>
<evidence type="ECO:0000259" key="3">
    <source>
        <dbReference type="Pfam" id="PF02775"/>
    </source>
</evidence>
<keyword evidence="2" id="KW-0456">Lyase</keyword>
<accession>A0A917AD30</accession>
<dbReference type="NCBIfam" id="TIGR03846">
    <property type="entry name" value="sulfopy_beta"/>
    <property type="match status" value="1"/>
</dbReference>
<sequence length="184" mass="19282">MIRHDLLKTLIPVISDQLVVCNIGAPSQELHALDDQPTNFYMLGTMGLASSIGFGLALAQNKPVISIDGDGSVLTNLATLSTIGNNPQDNYILLIVDNGSYGSTGDQPTYAGGKTSLAAVASACGCENVVEVSDEETPEALKAALASKKMTVIVSKCDSGNVQVPVIKTNPITIRDRFMDAVQS</sequence>
<dbReference type="SUPFAM" id="SSF52518">
    <property type="entry name" value="Thiamin diphosphate-binding fold (THDP-binding)"/>
    <property type="match status" value="1"/>
</dbReference>
<dbReference type="RefSeq" id="WP_095596118.1">
    <property type="nucleotide sequence ID" value="NZ_BMKN01000001.1"/>
</dbReference>
<dbReference type="CDD" id="cd03372">
    <property type="entry name" value="TPP_ComE"/>
    <property type="match status" value="1"/>
</dbReference>
<dbReference type="Proteomes" id="UP000606730">
    <property type="component" value="Unassembled WGS sequence"/>
</dbReference>
<dbReference type="Pfam" id="PF02775">
    <property type="entry name" value="TPP_enzyme_C"/>
    <property type="match status" value="1"/>
</dbReference>
<dbReference type="InterPro" id="IPR011766">
    <property type="entry name" value="TPP_enzyme_TPP-bd"/>
</dbReference>
<dbReference type="OrthoDB" id="8218035at2"/>
<keyword evidence="5" id="KW-1185">Reference proteome</keyword>
<dbReference type="GO" id="GO:0044281">
    <property type="term" value="P:small molecule metabolic process"/>
    <property type="evidence" value="ECO:0007669"/>
    <property type="project" value="UniProtKB-ARBA"/>
</dbReference>
<dbReference type="GO" id="GO:0030976">
    <property type="term" value="F:thiamine pyrophosphate binding"/>
    <property type="evidence" value="ECO:0007669"/>
    <property type="project" value="InterPro"/>
</dbReference>
<dbReference type="InterPro" id="IPR029061">
    <property type="entry name" value="THDP-binding"/>
</dbReference>
<reference evidence="4" key="2">
    <citation type="submission" date="2020-09" db="EMBL/GenBank/DDBJ databases">
        <authorList>
            <person name="Sun Q."/>
            <person name="Zhou Y."/>
        </authorList>
    </citation>
    <scope>NUCLEOTIDE SEQUENCE</scope>
    <source>
        <strain evidence="4">CGMCC 1.16012</strain>
    </source>
</reference>
<reference evidence="4" key="1">
    <citation type="journal article" date="2014" name="Int. J. Syst. Evol. Microbiol.">
        <title>Complete genome sequence of Corynebacterium casei LMG S-19264T (=DSM 44701T), isolated from a smear-ripened cheese.</title>
        <authorList>
            <consortium name="US DOE Joint Genome Institute (JGI-PGF)"/>
            <person name="Walter F."/>
            <person name="Albersmeier A."/>
            <person name="Kalinowski J."/>
            <person name="Ruckert C."/>
        </authorList>
    </citation>
    <scope>NUCLEOTIDE SEQUENCE</scope>
    <source>
        <strain evidence="4">CGMCC 1.16012</strain>
    </source>
</reference>
<evidence type="ECO:0000313" key="4">
    <source>
        <dbReference type="EMBL" id="GGE44610.1"/>
    </source>
</evidence>
<evidence type="ECO:0000256" key="1">
    <source>
        <dbReference type="ARBA" id="ARBA00022793"/>
    </source>
</evidence>
<keyword evidence="1" id="KW-0210">Decarboxylase</keyword>
<comment type="caution">
    <text evidence="4">The sequence shown here is derived from an EMBL/GenBank/DDBJ whole genome shotgun (WGS) entry which is preliminary data.</text>
</comment>